<protein>
    <submittedName>
        <fullName evidence="1">Unannotated protein</fullName>
    </submittedName>
</protein>
<gene>
    <name evidence="1" type="ORF">UFOPK2399_00503</name>
</gene>
<accession>A0A6J6NNY0</accession>
<proteinExistence type="predicted"/>
<dbReference type="EMBL" id="CAEZXP010000001">
    <property type="protein sequence ID" value="CAB4688097.1"/>
    <property type="molecule type" value="Genomic_DNA"/>
</dbReference>
<reference evidence="1" key="1">
    <citation type="submission" date="2020-05" db="EMBL/GenBank/DDBJ databases">
        <authorList>
            <person name="Chiriac C."/>
            <person name="Salcher M."/>
            <person name="Ghai R."/>
            <person name="Kavagutti S V."/>
        </authorList>
    </citation>
    <scope>NUCLEOTIDE SEQUENCE</scope>
</reference>
<dbReference type="Pfam" id="PF10611">
    <property type="entry name" value="DUF2469"/>
    <property type="match status" value="1"/>
</dbReference>
<evidence type="ECO:0000313" key="1">
    <source>
        <dbReference type="EMBL" id="CAB4688097.1"/>
    </source>
</evidence>
<dbReference type="AlphaFoldDB" id="A0A6J6NNY0"/>
<name>A0A6J6NNY0_9ZZZZ</name>
<sequence length="121" mass="14079">MSHLDELDEYEAELELGIKREYNAVYSLFRYCVLTQDATYLCNKLDMQYLPQASYPLFRVKMEDVWVWDKNRPTRMIPRVEVNTTSDVTVEELRGEGDGPTITAEALAKRQGDHTPDDDDQ</sequence>
<dbReference type="InterPro" id="IPR019592">
    <property type="entry name" value="DUF2469"/>
</dbReference>
<organism evidence="1">
    <name type="scientific">freshwater metagenome</name>
    <dbReference type="NCBI Taxonomy" id="449393"/>
    <lineage>
        <taxon>unclassified sequences</taxon>
        <taxon>metagenomes</taxon>
        <taxon>ecological metagenomes</taxon>
    </lineage>
</organism>